<evidence type="ECO:0000313" key="2">
    <source>
        <dbReference type="Proteomes" id="UP000015106"/>
    </source>
</evidence>
<dbReference type="Gramene" id="TuG1812G0600002006.01.T06">
    <property type="protein sequence ID" value="TuG1812G0600002006.01.T06"/>
    <property type="gene ID" value="TuG1812G0600002006.01"/>
</dbReference>
<gene>
    <name evidence="1" type="primary">LOC125512706</name>
</gene>
<dbReference type="AlphaFoldDB" id="A0A8R7UTZ4"/>
<protein>
    <submittedName>
        <fullName evidence="1">Uncharacterized protein</fullName>
    </submittedName>
</protein>
<dbReference type="EnsemblPlants" id="TuG1812G0600002006.01.T06">
    <property type="protein sequence ID" value="TuG1812G0600002006.01.T06"/>
    <property type="gene ID" value="TuG1812G0600002006.01"/>
</dbReference>
<accession>A0A8R7UTZ4</accession>
<sequence>FTLRFFFLASNSHCHREYKGFRLHPLRRLVPASRAPFHLSTPHPTQLFLCSSSTAPMPSKPSSAMAVAAASPAGGGGVARLEALAMDKVAEAADAVAIASSAGEVVRAIHAVAVLLFPVDSATVAGTLDEPIKSQVRVEALFPCIRS</sequence>
<dbReference type="Proteomes" id="UP000015106">
    <property type="component" value="Chromosome 6"/>
</dbReference>
<reference evidence="1" key="2">
    <citation type="submission" date="2018-03" db="EMBL/GenBank/DDBJ databases">
        <title>The Triticum urartu genome reveals the dynamic nature of wheat genome evolution.</title>
        <authorList>
            <person name="Ling H."/>
            <person name="Ma B."/>
            <person name="Shi X."/>
            <person name="Liu H."/>
            <person name="Dong L."/>
            <person name="Sun H."/>
            <person name="Cao Y."/>
            <person name="Gao Q."/>
            <person name="Zheng S."/>
            <person name="Li Y."/>
            <person name="Yu Y."/>
            <person name="Du H."/>
            <person name="Qi M."/>
            <person name="Li Y."/>
            <person name="Yu H."/>
            <person name="Cui Y."/>
            <person name="Wang N."/>
            <person name="Chen C."/>
            <person name="Wu H."/>
            <person name="Zhao Y."/>
            <person name="Zhang J."/>
            <person name="Li Y."/>
            <person name="Zhou W."/>
            <person name="Zhang B."/>
            <person name="Hu W."/>
            <person name="Eijk M."/>
            <person name="Tang J."/>
            <person name="Witsenboer H."/>
            <person name="Zhao S."/>
            <person name="Li Z."/>
            <person name="Zhang A."/>
            <person name="Wang D."/>
            <person name="Liang C."/>
        </authorList>
    </citation>
    <scope>NUCLEOTIDE SEQUENCE [LARGE SCALE GENOMIC DNA]</scope>
    <source>
        <strain evidence="1">cv. G1812</strain>
    </source>
</reference>
<name>A0A8R7UTZ4_TRIUA</name>
<reference evidence="2" key="1">
    <citation type="journal article" date="2013" name="Nature">
        <title>Draft genome of the wheat A-genome progenitor Triticum urartu.</title>
        <authorList>
            <person name="Ling H.Q."/>
            <person name="Zhao S."/>
            <person name="Liu D."/>
            <person name="Wang J."/>
            <person name="Sun H."/>
            <person name="Zhang C."/>
            <person name="Fan H."/>
            <person name="Li D."/>
            <person name="Dong L."/>
            <person name="Tao Y."/>
            <person name="Gao C."/>
            <person name="Wu H."/>
            <person name="Li Y."/>
            <person name="Cui Y."/>
            <person name="Guo X."/>
            <person name="Zheng S."/>
            <person name="Wang B."/>
            <person name="Yu K."/>
            <person name="Liang Q."/>
            <person name="Yang W."/>
            <person name="Lou X."/>
            <person name="Chen J."/>
            <person name="Feng M."/>
            <person name="Jian J."/>
            <person name="Zhang X."/>
            <person name="Luo G."/>
            <person name="Jiang Y."/>
            <person name="Liu J."/>
            <person name="Wang Z."/>
            <person name="Sha Y."/>
            <person name="Zhang B."/>
            <person name="Wu H."/>
            <person name="Tang D."/>
            <person name="Shen Q."/>
            <person name="Xue P."/>
            <person name="Zou S."/>
            <person name="Wang X."/>
            <person name="Liu X."/>
            <person name="Wang F."/>
            <person name="Yang Y."/>
            <person name="An X."/>
            <person name="Dong Z."/>
            <person name="Zhang K."/>
            <person name="Zhang X."/>
            <person name="Luo M.C."/>
            <person name="Dvorak J."/>
            <person name="Tong Y."/>
            <person name="Wang J."/>
            <person name="Yang H."/>
            <person name="Li Z."/>
            <person name="Wang D."/>
            <person name="Zhang A."/>
            <person name="Wang J."/>
        </authorList>
    </citation>
    <scope>NUCLEOTIDE SEQUENCE</scope>
    <source>
        <strain evidence="2">cv. G1812</strain>
    </source>
</reference>
<keyword evidence="2" id="KW-1185">Reference proteome</keyword>
<evidence type="ECO:0000313" key="1">
    <source>
        <dbReference type="EnsemblPlants" id="TuG1812G0600002006.01.T06"/>
    </source>
</evidence>
<proteinExistence type="predicted"/>
<organism evidence="1 2">
    <name type="scientific">Triticum urartu</name>
    <name type="common">Red wild einkorn</name>
    <name type="synonym">Crithodium urartu</name>
    <dbReference type="NCBI Taxonomy" id="4572"/>
    <lineage>
        <taxon>Eukaryota</taxon>
        <taxon>Viridiplantae</taxon>
        <taxon>Streptophyta</taxon>
        <taxon>Embryophyta</taxon>
        <taxon>Tracheophyta</taxon>
        <taxon>Spermatophyta</taxon>
        <taxon>Magnoliopsida</taxon>
        <taxon>Liliopsida</taxon>
        <taxon>Poales</taxon>
        <taxon>Poaceae</taxon>
        <taxon>BOP clade</taxon>
        <taxon>Pooideae</taxon>
        <taxon>Triticodae</taxon>
        <taxon>Triticeae</taxon>
        <taxon>Triticinae</taxon>
        <taxon>Triticum</taxon>
    </lineage>
</organism>
<reference evidence="1" key="3">
    <citation type="submission" date="2022-06" db="UniProtKB">
        <authorList>
            <consortium name="EnsemblPlants"/>
        </authorList>
    </citation>
    <scope>IDENTIFICATION</scope>
</reference>